<dbReference type="EMBL" id="SSSM01000005">
    <property type="protein sequence ID" value="THG30219.1"/>
    <property type="molecule type" value="Genomic_DNA"/>
</dbReference>
<dbReference type="GO" id="GO:0016717">
    <property type="term" value="F:oxidoreductase activity, acting on paired donors, with oxidation of a pair of donors resulting in the reduction of molecular oxygen to two molecules of water"/>
    <property type="evidence" value="ECO:0007669"/>
    <property type="project" value="TreeGrafter"/>
</dbReference>
<dbReference type="GO" id="GO:0016020">
    <property type="term" value="C:membrane"/>
    <property type="evidence" value="ECO:0007669"/>
    <property type="project" value="TreeGrafter"/>
</dbReference>
<feature type="transmembrane region" description="Helical" evidence="1">
    <location>
        <begin position="138"/>
        <end position="159"/>
    </location>
</feature>
<dbReference type="Proteomes" id="UP000309133">
    <property type="component" value="Unassembled WGS sequence"/>
</dbReference>
<evidence type="ECO:0000313" key="4">
    <source>
        <dbReference type="Proteomes" id="UP000309133"/>
    </source>
</evidence>
<dbReference type="PIRSF" id="PIRSF015921">
    <property type="entry name" value="FA_sphinglp_des"/>
    <property type="match status" value="1"/>
</dbReference>
<dbReference type="AlphaFoldDB" id="A0A4S4FIX4"/>
<name>A0A4S4FIX4_9MICO</name>
<dbReference type="PANTHER" id="PTHR19353:SF19">
    <property type="entry name" value="DELTA(5) FATTY ACID DESATURASE C-RELATED"/>
    <property type="match status" value="1"/>
</dbReference>
<feature type="domain" description="Fatty acid desaturase" evidence="2">
    <location>
        <begin position="35"/>
        <end position="293"/>
    </location>
</feature>
<reference evidence="3 4" key="1">
    <citation type="submission" date="2019-04" db="EMBL/GenBank/DDBJ databases">
        <authorList>
            <person name="Jiang L."/>
        </authorList>
    </citation>
    <scope>NUCLEOTIDE SEQUENCE [LARGE SCALE GENOMIC DNA]</scope>
    <source>
        <strain evidence="3 4">YIM 131853</strain>
    </source>
</reference>
<dbReference type="GO" id="GO:0008610">
    <property type="term" value="P:lipid biosynthetic process"/>
    <property type="evidence" value="ECO:0007669"/>
    <property type="project" value="UniProtKB-ARBA"/>
</dbReference>
<keyword evidence="4" id="KW-1185">Reference proteome</keyword>
<dbReference type="Pfam" id="PF00487">
    <property type="entry name" value="FA_desaturase"/>
    <property type="match status" value="1"/>
</dbReference>
<gene>
    <name evidence="3" type="ORF">E6C64_12850</name>
</gene>
<evidence type="ECO:0000313" key="3">
    <source>
        <dbReference type="EMBL" id="THG30219.1"/>
    </source>
</evidence>
<comment type="caution">
    <text evidence="3">The sequence shown here is derived from an EMBL/GenBank/DDBJ whole genome shotgun (WGS) entry which is preliminary data.</text>
</comment>
<proteinExistence type="predicted"/>
<feature type="transmembrane region" description="Helical" evidence="1">
    <location>
        <begin position="36"/>
        <end position="56"/>
    </location>
</feature>
<keyword evidence="1" id="KW-1133">Transmembrane helix</keyword>
<protein>
    <submittedName>
        <fullName evidence="3">Acyl-CoA desaturase</fullName>
    </submittedName>
</protein>
<organism evidence="3 4">
    <name type="scientific">Naasia lichenicola</name>
    <dbReference type="NCBI Taxonomy" id="2565933"/>
    <lineage>
        <taxon>Bacteria</taxon>
        <taxon>Bacillati</taxon>
        <taxon>Actinomycetota</taxon>
        <taxon>Actinomycetes</taxon>
        <taxon>Micrococcales</taxon>
        <taxon>Microbacteriaceae</taxon>
        <taxon>Naasia</taxon>
    </lineage>
</organism>
<evidence type="ECO:0000259" key="2">
    <source>
        <dbReference type="Pfam" id="PF00487"/>
    </source>
</evidence>
<keyword evidence="1" id="KW-0472">Membrane</keyword>
<dbReference type="CDD" id="cd03506">
    <property type="entry name" value="Delta6-FADS-like"/>
    <property type="match status" value="1"/>
</dbReference>
<evidence type="ECO:0000256" key="1">
    <source>
        <dbReference type="SAM" id="Phobius"/>
    </source>
</evidence>
<dbReference type="PANTHER" id="PTHR19353">
    <property type="entry name" value="FATTY ACID DESATURASE 2"/>
    <property type="match status" value="1"/>
</dbReference>
<feature type="transmembrane region" description="Helical" evidence="1">
    <location>
        <begin position="12"/>
        <end position="30"/>
    </location>
</feature>
<dbReference type="InterPro" id="IPR012171">
    <property type="entry name" value="Fatty_acid_desaturase"/>
</dbReference>
<feature type="transmembrane region" description="Helical" evidence="1">
    <location>
        <begin position="179"/>
        <end position="209"/>
    </location>
</feature>
<accession>A0A4S4FIX4</accession>
<sequence length="329" mass="36759">MGLLRRARTFYIILFAGLCLALAGIATGMVLLGESWFQLLMAAALGIVLTQFAFLAHEASHRQVFTSGPANDRAGRALATAFVGMSYQWWMTKHSRHHANPNKIGKDPDIDPDTIVFTEEDAAGRRGFLRFLTRKQGYYFYPLLLLFGINLHFVSLKSLAAKGDVKGRWIELGIIASRFALYLTVIFLLMPVGMAFAFLGVQLAVFGLYMGSSFAPNHVAMPLVGREEKLDFFSKQVRTSRNVAGGFWASALMGGLNYQIEHHLFPNMPRPFLAKAREIVREHAATTGVHYEETSYVRAQAIVIDYLNRVGLAARAPFECPVVMEYRRS</sequence>
<dbReference type="InterPro" id="IPR005804">
    <property type="entry name" value="FA_desaturase_dom"/>
</dbReference>
<keyword evidence="1" id="KW-0812">Transmembrane</keyword>
<dbReference type="OrthoDB" id="104711at2"/>